<dbReference type="EMBL" id="FTOE01000002">
    <property type="protein sequence ID" value="SIS53363.1"/>
    <property type="molecule type" value="Genomic_DNA"/>
</dbReference>
<dbReference type="AlphaFoldDB" id="A0A1N7JVJ4"/>
<reference evidence="2" key="1">
    <citation type="submission" date="2017-01" db="EMBL/GenBank/DDBJ databases">
        <authorList>
            <person name="Varghese N."/>
            <person name="Submissions S."/>
        </authorList>
    </citation>
    <scope>NUCLEOTIDE SEQUENCE [LARGE SCALE GENOMIC DNA]</scope>
    <source>
        <strain evidence="2">DSM 22306</strain>
    </source>
</reference>
<dbReference type="Gene3D" id="3.30.310.170">
    <property type="entry name" value="Outer membrane protein assembly factor BamC"/>
    <property type="match status" value="1"/>
</dbReference>
<dbReference type="Proteomes" id="UP000185999">
    <property type="component" value="Unassembled WGS sequence"/>
</dbReference>
<protein>
    <submittedName>
        <fullName evidence="1">Uncharacterized lipoprotein</fullName>
    </submittedName>
</protein>
<evidence type="ECO:0000313" key="2">
    <source>
        <dbReference type="Proteomes" id="UP000185999"/>
    </source>
</evidence>
<dbReference type="RefSeq" id="WP_076495944.1">
    <property type="nucleotide sequence ID" value="NZ_FTOE01000002.1"/>
</dbReference>
<keyword evidence="1" id="KW-0449">Lipoprotein</keyword>
<name>A0A1N7JVJ4_9GAMM</name>
<evidence type="ECO:0000313" key="1">
    <source>
        <dbReference type="EMBL" id="SIS53363.1"/>
    </source>
</evidence>
<keyword evidence="2" id="KW-1185">Reference proteome</keyword>
<dbReference type="InterPro" id="IPR042268">
    <property type="entry name" value="BamC_C"/>
</dbReference>
<dbReference type="STRING" id="619304.SAMN05421760_10234"/>
<organism evidence="1 2">
    <name type="scientific">Neptunomonas antarctica</name>
    <dbReference type="NCBI Taxonomy" id="619304"/>
    <lineage>
        <taxon>Bacteria</taxon>
        <taxon>Pseudomonadati</taxon>
        <taxon>Pseudomonadota</taxon>
        <taxon>Gammaproteobacteria</taxon>
        <taxon>Oceanospirillales</taxon>
        <taxon>Oceanospirillaceae</taxon>
        <taxon>Neptunomonas</taxon>
    </lineage>
</organism>
<sequence>MNLRLLPSVVLVGLVTTSGCSIIGKNPIYGENGVFKDRNQEYEKAAVAKPLEIPANIQAKSTQDQFVIPRVGQTATVRTTGFEVPRPEFFYADTGSESVNLTKLGDQKIIVVDEPIAAVWEKTLDFMKFNGVALASTDAREGLIETDWLMTSGPEYSFIDRWVKHLTLQDIPGGSRNKLQVRLRPDPENYQRTSIAMKHVQYPEKQQVTDIKWDTESQDVGYKSDMMFEMLRYMSKATAKPSERSLLALQQQQTVRPLLGRDSRGNPVLKIEAPIDQSWAMLNKAVAKAGIDVGTRNQSIGMLYLTYTTSTPVDSQKKMGFFEWLASDRGEIKLSTSAISSALGVESADDAISYSDKNVEEQPVLAEGEAQALADPNNPANQKGYKIWLAGRVIYVFGGEKSKGSFNADTDAYEHVGKYQLKMNRTRSGVFITVLNEEGLAAPSIVAEEILWIIKDSMPAA</sequence>
<dbReference type="OrthoDB" id="6199301at2"/>
<dbReference type="PROSITE" id="PS51257">
    <property type="entry name" value="PROKAR_LIPOPROTEIN"/>
    <property type="match status" value="1"/>
</dbReference>
<accession>A0A1N7JVJ4</accession>
<proteinExistence type="predicted"/>
<dbReference type="InterPro" id="IPR010653">
    <property type="entry name" value="NlpB/DapX"/>
</dbReference>
<dbReference type="Pfam" id="PF06804">
    <property type="entry name" value="Lipoprotein_18"/>
    <property type="match status" value="1"/>
</dbReference>
<gene>
    <name evidence="1" type="ORF">SAMN05421760_10234</name>
</gene>